<proteinExistence type="inferred from homology"/>
<dbReference type="Gene3D" id="2.60.40.10">
    <property type="entry name" value="Immunoglobulins"/>
    <property type="match status" value="1"/>
</dbReference>
<protein>
    <submittedName>
        <fullName evidence="6">Beta-glucosidase</fullName>
    </submittedName>
</protein>
<dbReference type="Pfam" id="PF14310">
    <property type="entry name" value="Fn3-like"/>
    <property type="match status" value="1"/>
</dbReference>
<dbReference type="OrthoDB" id="721009at2"/>
<feature type="domain" description="Fibronectin type III-like" evidence="5">
    <location>
        <begin position="720"/>
        <end position="789"/>
    </location>
</feature>
<dbReference type="InterPro" id="IPR013783">
    <property type="entry name" value="Ig-like_fold"/>
</dbReference>
<evidence type="ECO:0000256" key="4">
    <source>
        <dbReference type="SAM" id="SignalP"/>
    </source>
</evidence>
<reference evidence="6 7" key="1">
    <citation type="submission" date="2018-09" db="EMBL/GenBank/DDBJ databases">
        <title>Arachidicoccus sp. nov., a bacterium isolated from soil.</title>
        <authorList>
            <person name="Weon H.-Y."/>
            <person name="Kwon S.-W."/>
            <person name="Lee S.A."/>
        </authorList>
    </citation>
    <scope>NUCLEOTIDE SEQUENCE [LARGE SCALE GENOMIC DNA]</scope>
    <source>
        <strain evidence="6 7">KIS59-12</strain>
    </source>
</reference>
<dbReference type="Gene3D" id="3.40.50.1700">
    <property type="entry name" value="Glycoside hydrolase family 3 C-terminal domain"/>
    <property type="match status" value="1"/>
</dbReference>
<dbReference type="SMART" id="SM01217">
    <property type="entry name" value="Fn3_like"/>
    <property type="match status" value="1"/>
</dbReference>
<dbReference type="Gene3D" id="3.20.20.300">
    <property type="entry name" value="Glycoside hydrolase, family 3, N-terminal domain"/>
    <property type="match status" value="1"/>
</dbReference>
<dbReference type="InterPro" id="IPR002772">
    <property type="entry name" value="Glyco_hydro_3_C"/>
</dbReference>
<dbReference type="AlphaFoldDB" id="A0A386HUS3"/>
<dbReference type="SUPFAM" id="SSF51445">
    <property type="entry name" value="(Trans)glycosidases"/>
    <property type="match status" value="1"/>
</dbReference>
<dbReference type="GO" id="GO:0031222">
    <property type="term" value="P:arabinan catabolic process"/>
    <property type="evidence" value="ECO:0007669"/>
    <property type="project" value="TreeGrafter"/>
</dbReference>
<gene>
    <name evidence="6" type="ORF">D6B99_03065</name>
</gene>
<feature type="signal peptide" evidence="4">
    <location>
        <begin position="1"/>
        <end position="18"/>
    </location>
</feature>
<dbReference type="InterPro" id="IPR017853">
    <property type="entry name" value="GH"/>
</dbReference>
<dbReference type="Pfam" id="PF00933">
    <property type="entry name" value="Glyco_hydro_3"/>
    <property type="match status" value="1"/>
</dbReference>
<evidence type="ECO:0000313" key="6">
    <source>
        <dbReference type="EMBL" id="AYD49260.1"/>
    </source>
</evidence>
<accession>A0A386HUS3</accession>
<keyword evidence="3" id="KW-0378">Hydrolase</keyword>
<dbReference type="SUPFAM" id="SSF52279">
    <property type="entry name" value="Beta-D-glucan exohydrolase, C-terminal domain"/>
    <property type="match status" value="1"/>
</dbReference>
<dbReference type="GO" id="GO:0009044">
    <property type="term" value="F:xylan 1,4-beta-xylosidase activity"/>
    <property type="evidence" value="ECO:0007669"/>
    <property type="project" value="InterPro"/>
</dbReference>
<dbReference type="PRINTS" id="PR00133">
    <property type="entry name" value="GLHYDRLASE3"/>
</dbReference>
<dbReference type="RefSeq" id="WP_119990826.1">
    <property type="nucleotide sequence ID" value="NZ_CP032489.1"/>
</dbReference>
<keyword evidence="7" id="KW-1185">Reference proteome</keyword>
<evidence type="ECO:0000256" key="1">
    <source>
        <dbReference type="ARBA" id="ARBA00005336"/>
    </source>
</evidence>
<evidence type="ECO:0000313" key="7">
    <source>
        <dbReference type="Proteomes" id="UP000266118"/>
    </source>
</evidence>
<feature type="chain" id="PRO_5017455473" evidence="4">
    <location>
        <begin position="19"/>
        <end position="802"/>
    </location>
</feature>
<evidence type="ECO:0000256" key="3">
    <source>
        <dbReference type="ARBA" id="ARBA00022801"/>
    </source>
</evidence>
<evidence type="ECO:0000259" key="5">
    <source>
        <dbReference type="SMART" id="SM01217"/>
    </source>
</evidence>
<dbReference type="GO" id="GO:0046556">
    <property type="term" value="F:alpha-L-arabinofuranosidase activity"/>
    <property type="evidence" value="ECO:0007669"/>
    <property type="project" value="TreeGrafter"/>
</dbReference>
<dbReference type="KEGG" id="ark:D6B99_03065"/>
<dbReference type="InterPro" id="IPR036962">
    <property type="entry name" value="Glyco_hydro_3_N_sf"/>
</dbReference>
<dbReference type="InterPro" id="IPR036881">
    <property type="entry name" value="Glyco_hydro_3_C_sf"/>
</dbReference>
<dbReference type="GO" id="GO:0008422">
    <property type="term" value="F:beta-glucosidase activity"/>
    <property type="evidence" value="ECO:0007669"/>
    <property type="project" value="UniProtKB-ARBA"/>
</dbReference>
<dbReference type="InterPro" id="IPR044993">
    <property type="entry name" value="BXL"/>
</dbReference>
<dbReference type="InterPro" id="IPR001764">
    <property type="entry name" value="Glyco_hydro_3_N"/>
</dbReference>
<evidence type="ECO:0000256" key="2">
    <source>
        <dbReference type="ARBA" id="ARBA00022729"/>
    </source>
</evidence>
<dbReference type="FunFam" id="2.60.40.10:FF:000495">
    <property type="entry name" value="Periplasmic beta-glucosidase"/>
    <property type="match status" value="1"/>
</dbReference>
<sequence length="802" mass="89158">MTSKFLMGYILLSSIATASLHAQNHFRFKENKSMYHKGWIDLNKNGKEDIYENPNEPVEARVKDLLSKMTVDEKTCQLATLYGYGRVLKDSLPTAEWKNEIWKDGIANIDEEFNGFHNWDKFQTTPLATNIARHIWGMNEVQRFFIEQTRLGIPADFTNEGIRGVEASMTTSFPTAINMGMTWDRELVHQEGQIEGMEAKALGYTNVYAPILGVVRDQRWGRIEEVYGESPYLVAQMGIQMAGGMQEEGIAATAKHFAVYSDNNGAREGLARTDPQIPEREMRDLLLYPWEHVLAKVPLKGVMSSYNDYDGIPISGSRYWLTDILRNKFGFKGYVVSDSDALEYLFTKHHVASSFKDAVYQALMAGMNVRTTFVPPNNMIMAARELVKENKLPMSILNSRVADVLRVKFELGMFDHPYVEDIKHSESIVHSEAHQAVSLRASRESLVLLKNNDNILPFAKTINKVAVIGPNATDDDYAHTHYGPSLTPSVNILQGIENKLGKDKVLYAQGCSLVDKTWPESEILPQPLTENEEAKIDSAVAIAKQADVAVVALGGNTKTAGENKSRTSLNLPGHQLDLIKAIYATGKPIVVVLIGSQPMTINWIDKYIKGIIYAGYPGAKGGTAIADVLFGDYNPGGKLTLTFPKSVGQLPLTFPSKPDAQTDKGAGASIKGLLYPFGFGLSYTTFKYSNLVITPKTQNIKGNISVAVDVTNTGKVAGDDVVELYTRDLLSSVTTFEKNLRGFERIHFTPGETKTVHFTIIPDDLMLWNRKMEHVVEPGDFKVMIGHSSQDIDIEGIFTMTK</sequence>
<comment type="similarity">
    <text evidence="1">Belongs to the glycosyl hydrolase 3 family.</text>
</comment>
<dbReference type="InterPro" id="IPR026891">
    <property type="entry name" value="Fn3-like"/>
</dbReference>
<dbReference type="Proteomes" id="UP000266118">
    <property type="component" value="Chromosome"/>
</dbReference>
<dbReference type="PANTHER" id="PTHR42721">
    <property type="entry name" value="SUGAR HYDROLASE-RELATED"/>
    <property type="match status" value="1"/>
</dbReference>
<keyword evidence="2 4" id="KW-0732">Signal</keyword>
<dbReference type="GO" id="GO:0045493">
    <property type="term" value="P:xylan catabolic process"/>
    <property type="evidence" value="ECO:0007669"/>
    <property type="project" value="InterPro"/>
</dbReference>
<dbReference type="EMBL" id="CP032489">
    <property type="protein sequence ID" value="AYD49260.1"/>
    <property type="molecule type" value="Genomic_DNA"/>
</dbReference>
<organism evidence="6 7">
    <name type="scientific">Arachidicoccus soli</name>
    <dbReference type="NCBI Taxonomy" id="2341117"/>
    <lineage>
        <taxon>Bacteria</taxon>
        <taxon>Pseudomonadati</taxon>
        <taxon>Bacteroidota</taxon>
        <taxon>Chitinophagia</taxon>
        <taxon>Chitinophagales</taxon>
        <taxon>Chitinophagaceae</taxon>
        <taxon>Arachidicoccus</taxon>
    </lineage>
</organism>
<dbReference type="PANTHER" id="PTHR42721:SF3">
    <property type="entry name" value="BETA-D-XYLOSIDASE 5-RELATED"/>
    <property type="match status" value="1"/>
</dbReference>
<name>A0A386HUS3_9BACT</name>
<dbReference type="Pfam" id="PF01915">
    <property type="entry name" value="Glyco_hydro_3_C"/>
    <property type="match status" value="1"/>
</dbReference>